<name>A0AAI8YZY1_9PEZI</name>
<dbReference type="Proteomes" id="UP001296104">
    <property type="component" value="Unassembled WGS sequence"/>
</dbReference>
<evidence type="ECO:0000313" key="1">
    <source>
        <dbReference type="EMBL" id="CAK4027135.1"/>
    </source>
</evidence>
<dbReference type="PANTHER" id="PTHR42085">
    <property type="entry name" value="F-BOX DOMAIN-CONTAINING PROTEIN"/>
    <property type="match status" value="1"/>
</dbReference>
<accession>A0AAI8YZY1</accession>
<keyword evidence="2" id="KW-1185">Reference proteome</keyword>
<dbReference type="PANTHER" id="PTHR42085:SF2">
    <property type="entry name" value="F-BOX DOMAIN-CONTAINING PROTEIN"/>
    <property type="match status" value="1"/>
</dbReference>
<dbReference type="EMBL" id="CAVMBE010000031">
    <property type="protein sequence ID" value="CAK4027135.1"/>
    <property type="molecule type" value="Genomic_DNA"/>
</dbReference>
<protein>
    <recommendedName>
        <fullName evidence="3">F-box domain-containing protein</fullName>
    </recommendedName>
</protein>
<reference evidence="1" key="1">
    <citation type="submission" date="2023-11" db="EMBL/GenBank/DDBJ databases">
        <authorList>
            <person name="Alioto T."/>
            <person name="Alioto T."/>
            <person name="Gomez Garrido J."/>
        </authorList>
    </citation>
    <scope>NUCLEOTIDE SEQUENCE</scope>
</reference>
<organism evidence="1 2">
    <name type="scientific">Lecanosticta acicola</name>
    <dbReference type="NCBI Taxonomy" id="111012"/>
    <lineage>
        <taxon>Eukaryota</taxon>
        <taxon>Fungi</taxon>
        <taxon>Dikarya</taxon>
        <taxon>Ascomycota</taxon>
        <taxon>Pezizomycotina</taxon>
        <taxon>Dothideomycetes</taxon>
        <taxon>Dothideomycetidae</taxon>
        <taxon>Mycosphaerellales</taxon>
        <taxon>Mycosphaerellaceae</taxon>
        <taxon>Lecanosticta</taxon>
    </lineage>
</organism>
<dbReference type="AlphaFoldDB" id="A0AAI8YZY1"/>
<gene>
    <name evidence="1" type="ORF">LECACI_7A005055</name>
</gene>
<proteinExistence type="predicted"/>
<comment type="caution">
    <text evidence="1">The sequence shown here is derived from an EMBL/GenBank/DDBJ whole genome shotgun (WGS) entry which is preliminary data.</text>
</comment>
<evidence type="ECO:0000313" key="2">
    <source>
        <dbReference type="Proteomes" id="UP001296104"/>
    </source>
</evidence>
<sequence length="264" mass="30173">MDAGNPNIEQMLSKADLLAVPSQENEMENSFSTVNASFTIANLEAETDTTPSSPSTRPATEPEAKCHLLDLPAEMRNEIFLLAMHDSRTIKIRPSGYDRPGLLLTCKAIRQEALAVFYYNSKFRISVKQYDPAPFITLTRSLRRLKLHPKKMSLTCEFTDDTPNWSNLKLYLKYIWEGGRRMFAYSPEHVWKKTGNFPSVLSMLGIGDKMVISSMVVMCKGLRDREKVWLVVERILDEQRPLLVCFDKRWGEDKQSTGDEVKAE</sequence>
<evidence type="ECO:0008006" key="3">
    <source>
        <dbReference type="Google" id="ProtNLM"/>
    </source>
</evidence>
<dbReference type="InterPro" id="IPR038883">
    <property type="entry name" value="AN11006-like"/>
</dbReference>